<dbReference type="CDD" id="cd02883">
    <property type="entry name" value="NUDIX_Hydrolase"/>
    <property type="match status" value="1"/>
</dbReference>
<dbReference type="PANTHER" id="PTHR43046:SF16">
    <property type="entry name" value="ADP-RIBOSE PYROPHOSPHATASE YJHB-RELATED"/>
    <property type="match status" value="1"/>
</dbReference>
<evidence type="ECO:0000313" key="6">
    <source>
        <dbReference type="EMBL" id="WQQ27076.1"/>
    </source>
</evidence>
<evidence type="ECO:0000259" key="5">
    <source>
        <dbReference type="PROSITE" id="PS51462"/>
    </source>
</evidence>
<evidence type="ECO:0000256" key="3">
    <source>
        <dbReference type="ARBA" id="ARBA00022801"/>
    </source>
</evidence>
<evidence type="ECO:0000256" key="4">
    <source>
        <dbReference type="RuleBase" id="RU003476"/>
    </source>
</evidence>
<dbReference type="InterPro" id="IPR015797">
    <property type="entry name" value="NUDIX_hydrolase-like_dom_sf"/>
</dbReference>
<protein>
    <submittedName>
        <fullName evidence="6">NUDIX domain-containing protein</fullName>
    </submittedName>
</protein>
<organism evidence="6 7">
    <name type="scientific">Nocardioides bizhenqiangii</name>
    <dbReference type="NCBI Taxonomy" id="3095076"/>
    <lineage>
        <taxon>Bacteria</taxon>
        <taxon>Bacillati</taxon>
        <taxon>Actinomycetota</taxon>
        <taxon>Actinomycetes</taxon>
        <taxon>Propionibacteriales</taxon>
        <taxon>Nocardioidaceae</taxon>
        <taxon>Nocardioides</taxon>
    </lineage>
</organism>
<comment type="cofactor">
    <cofactor evidence="1">
        <name>Mg(2+)</name>
        <dbReference type="ChEBI" id="CHEBI:18420"/>
    </cofactor>
</comment>
<dbReference type="EMBL" id="CP141059">
    <property type="protein sequence ID" value="WQQ27076.1"/>
    <property type="molecule type" value="Genomic_DNA"/>
</dbReference>
<keyword evidence="7" id="KW-1185">Reference proteome</keyword>
<dbReference type="PROSITE" id="PS51462">
    <property type="entry name" value="NUDIX"/>
    <property type="match status" value="2"/>
</dbReference>
<accession>A0ABZ0ZTE3</accession>
<dbReference type="RefSeq" id="WP_322457675.1">
    <property type="nucleotide sequence ID" value="NZ_CP141059.1"/>
</dbReference>
<evidence type="ECO:0000313" key="7">
    <source>
        <dbReference type="Proteomes" id="UP001327225"/>
    </source>
</evidence>
<dbReference type="InterPro" id="IPR020476">
    <property type="entry name" value="Nudix_hydrolase"/>
</dbReference>
<dbReference type="Pfam" id="PF00293">
    <property type="entry name" value="NUDIX"/>
    <property type="match status" value="2"/>
</dbReference>
<dbReference type="InterPro" id="IPR000086">
    <property type="entry name" value="NUDIX_hydrolase_dom"/>
</dbReference>
<evidence type="ECO:0000256" key="2">
    <source>
        <dbReference type="ARBA" id="ARBA00005582"/>
    </source>
</evidence>
<dbReference type="InterPro" id="IPR020084">
    <property type="entry name" value="NUDIX_hydrolase_CS"/>
</dbReference>
<dbReference type="SUPFAM" id="SSF55811">
    <property type="entry name" value="Nudix"/>
    <property type="match status" value="2"/>
</dbReference>
<dbReference type="PANTHER" id="PTHR43046">
    <property type="entry name" value="GDP-MANNOSE MANNOSYL HYDROLASE"/>
    <property type="match status" value="1"/>
</dbReference>
<feature type="domain" description="Nudix hydrolase" evidence="5">
    <location>
        <begin position="148"/>
        <end position="288"/>
    </location>
</feature>
<name>A0ABZ0ZTE3_9ACTN</name>
<evidence type="ECO:0000256" key="1">
    <source>
        <dbReference type="ARBA" id="ARBA00001946"/>
    </source>
</evidence>
<feature type="domain" description="Nudix hydrolase" evidence="5">
    <location>
        <begin position="5"/>
        <end position="144"/>
    </location>
</feature>
<proteinExistence type="inferred from homology"/>
<gene>
    <name evidence="6" type="ORF">SHK19_02345</name>
</gene>
<dbReference type="Gene3D" id="3.90.79.10">
    <property type="entry name" value="Nucleoside Triphosphate Pyrophosphohydrolase"/>
    <property type="match status" value="2"/>
</dbReference>
<keyword evidence="3 4" id="KW-0378">Hydrolase</keyword>
<reference evidence="7" key="1">
    <citation type="submission" date="2023-12" db="EMBL/GenBank/DDBJ databases">
        <title>Novel species in genus Nocardioides.</title>
        <authorList>
            <person name="Zhou H."/>
        </authorList>
    </citation>
    <scope>NUCLEOTIDE SEQUENCE [LARGE SCALE GENOMIC DNA]</scope>
    <source>
        <strain evidence="7">HM61</strain>
    </source>
</reference>
<dbReference type="PROSITE" id="PS00893">
    <property type="entry name" value="NUDIX_BOX"/>
    <property type="match status" value="2"/>
</dbReference>
<comment type="similarity">
    <text evidence="2 4">Belongs to the Nudix hydrolase family.</text>
</comment>
<sequence>MGQQVQRLGAYAVVVRGDRILLTRLAERVTKQELWTLPGGGVDHGEDPRAAVVREIYEETGLRAEVGETAHVFSMHLSDTWRRGRRVDAHSVRIVYDGWVAADAPDPRVVEIDGSTADAAWQPIGAVLDGSLPTVGLVTEALAELRPQQRQRVAAYAYVERDGALLLTRNSALGPHPGVWTLPGGGIDHGESPADTVLRELHEECGLEGELGELLTVDDHHFTGTAPIGRREDFHAIRIVYRASVPADAEPRVVEVDGTTDAVAWVPLTEVATDAARFSSLVRAAITAAGGR</sequence>
<dbReference type="Proteomes" id="UP001327225">
    <property type="component" value="Chromosome"/>
</dbReference>
<dbReference type="PRINTS" id="PR00502">
    <property type="entry name" value="NUDIXFAMILY"/>
</dbReference>